<dbReference type="EMBL" id="JACRSU010000004">
    <property type="protein sequence ID" value="MBC8541432.1"/>
    <property type="molecule type" value="Genomic_DNA"/>
</dbReference>
<name>A0A926DPF6_9FIRM</name>
<keyword evidence="2" id="KW-1185">Reference proteome</keyword>
<accession>A0A926DPF6</accession>
<sequence>MKKIAICLTFVMLCLTGCGTTDQMDANQSESQQANAKSGSDQAVLNEYNNLIFGKDADGKAIASFIKNNADVVSEEASSQMVLQFEEFQKNKLPLFEDKFNTGSVQKELMELYMQGGDINDPVGVSRPEVAALVEEAKNSGYKLIQADGACFPVIDYTFYKNFGENITPEVSEYISILELNSNQPPLHNASLAISWDELIERAVRQERFLTDYDDTKTAEKLTPLYQSFTQMIFFGSDNTPLFDTDTGILKDEVKTAFENAVKSNKNSALIKKIKGFLKALKKDDYRYSEDAEQYREDIKF</sequence>
<dbReference type="RefSeq" id="WP_177680734.1">
    <property type="nucleotide sequence ID" value="NZ_JACRSU010000004.1"/>
</dbReference>
<gene>
    <name evidence="1" type="ORF">H8698_10635</name>
</gene>
<dbReference type="AlphaFoldDB" id="A0A926DPF6"/>
<evidence type="ECO:0000313" key="1">
    <source>
        <dbReference type="EMBL" id="MBC8541432.1"/>
    </source>
</evidence>
<evidence type="ECO:0000313" key="2">
    <source>
        <dbReference type="Proteomes" id="UP000611762"/>
    </source>
</evidence>
<organism evidence="1 2">
    <name type="scientific">Congzhengia minquanensis</name>
    <dbReference type="NCBI Taxonomy" id="2763657"/>
    <lineage>
        <taxon>Bacteria</taxon>
        <taxon>Bacillati</taxon>
        <taxon>Bacillota</taxon>
        <taxon>Clostridia</taxon>
        <taxon>Eubacteriales</taxon>
        <taxon>Oscillospiraceae</taxon>
        <taxon>Congzhengia</taxon>
    </lineage>
</organism>
<proteinExistence type="predicted"/>
<dbReference type="Proteomes" id="UP000611762">
    <property type="component" value="Unassembled WGS sequence"/>
</dbReference>
<protein>
    <submittedName>
        <fullName evidence="1">Uncharacterized protein</fullName>
    </submittedName>
</protein>
<comment type="caution">
    <text evidence="1">The sequence shown here is derived from an EMBL/GenBank/DDBJ whole genome shotgun (WGS) entry which is preliminary data.</text>
</comment>
<reference evidence="1" key="1">
    <citation type="submission" date="2020-08" db="EMBL/GenBank/DDBJ databases">
        <title>Genome public.</title>
        <authorList>
            <person name="Liu C."/>
            <person name="Sun Q."/>
        </authorList>
    </citation>
    <scope>NUCLEOTIDE SEQUENCE</scope>
    <source>
        <strain evidence="1">H8</strain>
    </source>
</reference>